<dbReference type="AlphaFoldDB" id="A0A511D617"/>
<dbReference type="Proteomes" id="UP000321328">
    <property type="component" value="Unassembled WGS sequence"/>
</dbReference>
<feature type="region of interest" description="Disordered" evidence="1">
    <location>
        <begin position="85"/>
        <end position="105"/>
    </location>
</feature>
<keyword evidence="3" id="KW-1185">Reference proteome</keyword>
<organism evidence="2 3">
    <name type="scientific">Pseudonocardia asaccharolytica DSM 44247 = NBRC 16224</name>
    <dbReference type="NCBI Taxonomy" id="1123024"/>
    <lineage>
        <taxon>Bacteria</taxon>
        <taxon>Bacillati</taxon>
        <taxon>Actinomycetota</taxon>
        <taxon>Actinomycetes</taxon>
        <taxon>Pseudonocardiales</taxon>
        <taxon>Pseudonocardiaceae</taxon>
        <taxon>Pseudonocardia</taxon>
    </lineage>
</organism>
<name>A0A511D617_9PSEU</name>
<proteinExistence type="predicted"/>
<feature type="compositionally biased region" description="Basic and acidic residues" evidence="1">
    <location>
        <begin position="15"/>
        <end position="24"/>
    </location>
</feature>
<dbReference type="STRING" id="1123024.GCA_000423625_02535"/>
<protein>
    <recommendedName>
        <fullName evidence="4">Ferritin-like diiron domain-containing protein</fullName>
    </recommendedName>
</protein>
<evidence type="ECO:0000313" key="3">
    <source>
        <dbReference type="Proteomes" id="UP000321328"/>
    </source>
</evidence>
<comment type="caution">
    <text evidence="2">The sequence shown here is derived from an EMBL/GenBank/DDBJ whole genome shotgun (WGS) entry which is preliminary data.</text>
</comment>
<sequence length="105" mass="11483">MLALAGPGVSRRAAGTREDPHREECEAAMATTSETGQITGTADKDYNLIWFLEACLSNALRLETYIQDAERDGDSELAEFFRRAQGESRKGADQAKQMLTGRLSG</sequence>
<gene>
    <name evidence="2" type="ORF">PA7_40690</name>
</gene>
<evidence type="ECO:0008006" key="4">
    <source>
        <dbReference type="Google" id="ProtNLM"/>
    </source>
</evidence>
<dbReference type="EMBL" id="BJVI01000062">
    <property type="protein sequence ID" value="GEL20232.1"/>
    <property type="molecule type" value="Genomic_DNA"/>
</dbReference>
<accession>A0A511D617</accession>
<evidence type="ECO:0000256" key="1">
    <source>
        <dbReference type="SAM" id="MobiDB-lite"/>
    </source>
</evidence>
<reference evidence="2 3" key="1">
    <citation type="submission" date="2019-07" db="EMBL/GenBank/DDBJ databases">
        <title>Whole genome shotgun sequence of Pseudonocardia asaccharolytica NBRC 16224.</title>
        <authorList>
            <person name="Hosoyama A."/>
            <person name="Uohara A."/>
            <person name="Ohji S."/>
            <person name="Ichikawa N."/>
        </authorList>
    </citation>
    <scope>NUCLEOTIDE SEQUENCE [LARGE SCALE GENOMIC DNA]</scope>
    <source>
        <strain evidence="2 3">NBRC 16224</strain>
    </source>
</reference>
<feature type="region of interest" description="Disordered" evidence="1">
    <location>
        <begin position="1"/>
        <end position="24"/>
    </location>
</feature>
<evidence type="ECO:0000313" key="2">
    <source>
        <dbReference type="EMBL" id="GEL20232.1"/>
    </source>
</evidence>